<evidence type="ECO:0000259" key="1">
    <source>
        <dbReference type="PROSITE" id="PS50097"/>
    </source>
</evidence>
<dbReference type="Gene3D" id="1.10.1520.10">
    <property type="entry name" value="Ribonuclease III domain"/>
    <property type="match status" value="1"/>
</dbReference>
<dbReference type="STRING" id="357750.A0A2S6BY16"/>
<dbReference type="SUPFAM" id="SSF69065">
    <property type="entry name" value="RNase III domain-like"/>
    <property type="match status" value="1"/>
</dbReference>
<feature type="domain" description="BTB" evidence="1">
    <location>
        <begin position="183"/>
        <end position="233"/>
    </location>
</feature>
<dbReference type="PANTHER" id="PTHR47843:SF2">
    <property type="entry name" value="BTB DOMAIN-CONTAINING PROTEIN"/>
    <property type="match status" value="1"/>
</dbReference>
<dbReference type="Gene3D" id="3.30.710.10">
    <property type="entry name" value="Potassium Channel Kv1.1, Chain A"/>
    <property type="match status" value="1"/>
</dbReference>
<dbReference type="InterPro" id="IPR011333">
    <property type="entry name" value="SKP1/BTB/POZ_sf"/>
</dbReference>
<evidence type="ECO:0000313" key="2">
    <source>
        <dbReference type="EMBL" id="PPJ52380.1"/>
    </source>
</evidence>
<dbReference type="PROSITE" id="PS50097">
    <property type="entry name" value="BTB"/>
    <property type="match status" value="1"/>
</dbReference>
<keyword evidence="3" id="KW-1185">Reference proteome</keyword>
<dbReference type="PANTHER" id="PTHR47843">
    <property type="entry name" value="BTB DOMAIN-CONTAINING PROTEIN-RELATED"/>
    <property type="match status" value="1"/>
</dbReference>
<dbReference type="GO" id="GO:0004525">
    <property type="term" value="F:ribonuclease III activity"/>
    <property type="evidence" value="ECO:0007669"/>
    <property type="project" value="InterPro"/>
</dbReference>
<dbReference type="InterPro" id="IPR000210">
    <property type="entry name" value="BTB/POZ_dom"/>
</dbReference>
<accession>A0A2S6BY16</accession>
<dbReference type="AlphaFoldDB" id="A0A2S6BY16"/>
<dbReference type="CDD" id="cd18186">
    <property type="entry name" value="BTB_POZ_ZBTB_KLHL-like"/>
    <property type="match status" value="1"/>
</dbReference>
<comment type="caution">
    <text evidence="2">The sequence shown here is derived from an EMBL/GenBank/DDBJ whole genome shotgun (WGS) entry which is preliminary data.</text>
</comment>
<reference evidence="3" key="1">
    <citation type="journal article" date="2017" name="bioRxiv">
        <title>Conservation of a gene cluster reveals novel cercosporin biosynthetic mechanisms and extends production to the genus Colletotrichum.</title>
        <authorList>
            <person name="de Jonge R."/>
            <person name="Ebert M.K."/>
            <person name="Huitt-Roehl C.R."/>
            <person name="Pal P."/>
            <person name="Suttle J.C."/>
            <person name="Spanner R.E."/>
            <person name="Neubauer J.D."/>
            <person name="Jurick W.M.II."/>
            <person name="Stott K.A."/>
            <person name="Secor G.A."/>
            <person name="Thomma B.P.H.J."/>
            <person name="Van de Peer Y."/>
            <person name="Townsend C.A."/>
            <person name="Bolton M.D."/>
        </authorList>
    </citation>
    <scope>NUCLEOTIDE SEQUENCE [LARGE SCALE GENOMIC DNA]</scope>
    <source>
        <strain evidence="3">CBS538.71</strain>
    </source>
</reference>
<proteinExistence type="predicted"/>
<dbReference type="OrthoDB" id="1022638at2759"/>
<dbReference type="Proteomes" id="UP000237631">
    <property type="component" value="Unassembled WGS sequence"/>
</dbReference>
<protein>
    <recommendedName>
        <fullName evidence="1">BTB domain-containing protein</fullName>
    </recommendedName>
</protein>
<dbReference type="SUPFAM" id="SSF54695">
    <property type="entry name" value="POZ domain"/>
    <property type="match status" value="1"/>
</dbReference>
<organism evidence="2 3">
    <name type="scientific">Cercospora berteroae</name>
    <dbReference type="NCBI Taxonomy" id="357750"/>
    <lineage>
        <taxon>Eukaryota</taxon>
        <taxon>Fungi</taxon>
        <taxon>Dikarya</taxon>
        <taxon>Ascomycota</taxon>
        <taxon>Pezizomycotina</taxon>
        <taxon>Dothideomycetes</taxon>
        <taxon>Dothideomycetidae</taxon>
        <taxon>Mycosphaerellales</taxon>
        <taxon>Mycosphaerellaceae</taxon>
        <taxon>Cercospora</taxon>
    </lineage>
</organism>
<sequence length="379" mass="42207">MARPSDPYRAQNILTYDFQNIDLLREALQAPGPDAIIAGRLVADGNKRLSLLGISVIEMSTKLACYHGGGSRQQFSAQTQRCTAPARLAELTQQTTLDMCVATNPSQLGDELPASLLADTLKAVLAAVWIDCGFDINVWTPVAGALGYLLCLGAQVQSQFVALICRGNYGHRPSHQRCKKRTVHKDLLCQKSPYFSAAAKDCWNEGQEGLVPLPNDDSAAFALYVQWLYRGRIFSVRDMSDTEGNREEIDLLVEAFVRGEALQHHDFKDAIIDSLIHAVDMPDEQDTRWYPESATIDRAYRGTPESSPLQKLLVDMHFFHGRAEWLDGATNTDFFRDLAKELLQDRGDFVTRADRTRSQLAGCSYHSHGTENAYYSVVS</sequence>
<dbReference type="EMBL" id="PNEN01001702">
    <property type="protein sequence ID" value="PPJ52380.1"/>
    <property type="molecule type" value="Genomic_DNA"/>
</dbReference>
<gene>
    <name evidence="2" type="ORF">CBER1_10918</name>
</gene>
<name>A0A2S6BY16_9PEZI</name>
<dbReference type="GO" id="GO:0006396">
    <property type="term" value="P:RNA processing"/>
    <property type="evidence" value="ECO:0007669"/>
    <property type="project" value="InterPro"/>
</dbReference>
<dbReference type="InterPro" id="IPR036389">
    <property type="entry name" value="RNase_III_sf"/>
</dbReference>
<evidence type="ECO:0000313" key="3">
    <source>
        <dbReference type="Proteomes" id="UP000237631"/>
    </source>
</evidence>